<evidence type="ECO:0000313" key="2">
    <source>
        <dbReference type="Proteomes" id="UP001610334"/>
    </source>
</evidence>
<gene>
    <name evidence="1" type="ORF">BJX63DRAFT_429639</name>
</gene>
<sequence>MTITERLWSRLQKVHLGDDNNAMGKPVFGHARGVENQGGTFLGTIGWQCLEDYERARTDNTFRGILGELGTGNKLIDLVVRLERMEV</sequence>
<protein>
    <submittedName>
        <fullName evidence="1">Uncharacterized protein</fullName>
    </submittedName>
</protein>
<evidence type="ECO:0000313" key="1">
    <source>
        <dbReference type="EMBL" id="KAL2817594.1"/>
    </source>
</evidence>
<reference evidence="1 2" key="1">
    <citation type="submission" date="2024-07" db="EMBL/GenBank/DDBJ databases">
        <title>Section-level genome sequencing and comparative genomics of Aspergillus sections Usti and Cavernicolus.</title>
        <authorList>
            <consortium name="Lawrence Berkeley National Laboratory"/>
            <person name="Nybo J.L."/>
            <person name="Vesth T.C."/>
            <person name="Theobald S."/>
            <person name="Frisvad J.C."/>
            <person name="Larsen T.O."/>
            <person name="Kjaerboelling I."/>
            <person name="Rothschild-Mancinelli K."/>
            <person name="Lyhne E.K."/>
            <person name="Kogle M.E."/>
            <person name="Barry K."/>
            <person name="Clum A."/>
            <person name="Na H."/>
            <person name="Ledsgaard L."/>
            <person name="Lin J."/>
            <person name="Lipzen A."/>
            <person name="Kuo A."/>
            <person name="Riley R."/>
            <person name="Mondo S."/>
            <person name="Labutti K."/>
            <person name="Haridas S."/>
            <person name="Pangalinan J."/>
            <person name="Salamov A.A."/>
            <person name="Simmons B.A."/>
            <person name="Magnuson J.K."/>
            <person name="Chen J."/>
            <person name="Drula E."/>
            <person name="Henrissat B."/>
            <person name="Wiebenga A."/>
            <person name="Lubbers R.J."/>
            <person name="Gomes A.C."/>
            <person name="Makela M.R."/>
            <person name="Stajich J."/>
            <person name="Grigoriev I.V."/>
            <person name="Mortensen U.H."/>
            <person name="De Vries R.P."/>
            <person name="Baker S.E."/>
            <person name="Andersen M.R."/>
        </authorList>
    </citation>
    <scope>NUCLEOTIDE SEQUENCE [LARGE SCALE GENOMIC DNA]</scope>
    <source>
        <strain evidence="1 2">CBS 588.65</strain>
    </source>
</reference>
<name>A0ABR4HQ44_9EURO</name>
<dbReference type="Proteomes" id="UP001610334">
    <property type="component" value="Unassembled WGS sequence"/>
</dbReference>
<accession>A0ABR4HQ44</accession>
<dbReference type="EMBL" id="JBFXLT010000017">
    <property type="protein sequence ID" value="KAL2817594.1"/>
    <property type="molecule type" value="Genomic_DNA"/>
</dbReference>
<proteinExistence type="predicted"/>
<comment type="caution">
    <text evidence="1">The sequence shown here is derived from an EMBL/GenBank/DDBJ whole genome shotgun (WGS) entry which is preliminary data.</text>
</comment>
<keyword evidence="2" id="KW-1185">Reference proteome</keyword>
<organism evidence="1 2">
    <name type="scientific">Aspergillus granulosus</name>
    <dbReference type="NCBI Taxonomy" id="176169"/>
    <lineage>
        <taxon>Eukaryota</taxon>
        <taxon>Fungi</taxon>
        <taxon>Dikarya</taxon>
        <taxon>Ascomycota</taxon>
        <taxon>Pezizomycotina</taxon>
        <taxon>Eurotiomycetes</taxon>
        <taxon>Eurotiomycetidae</taxon>
        <taxon>Eurotiales</taxon>
        <taxon>Aspergillaceae</taxon>
        <taxon>Aspergillus</taxon>
        <taxon>Aspergillus subgen. Nidulantes</taxon>
    </lineage>
</organism>